<evidence type="ECO:0000313" key="2">
    <source>
        <dbReference type="Proteomes" id="UP000392867"/>
    </source>
</evidence>
<reference evidence="1 2" key="1">
    <citation type="submission" date="2019-08" db="EMBL/GenBank/DDBJ databases">
        <title>Identification of Water Treatment Resistant and Multidrug Resistant Urinary Pathogenic Escherichia coli in Wastewater.</title>
        <authorList>
            <person name="Neumann N."/>
        </authorList>
    </citation>
    <scope>NUCLEOTIDE SEQUENCE [LARGE SCALE GENOMIC DNA]</scope>
    <source>
        <strain evidence="1 2">WU2356</strain>
    </source>
</reference>
<sequence length="53" mass="6152">VTGYKRWHLTQQVIMPPQPIDPWFYGGRGWPYGYGGWGWYNPGPARVQTVVTE</sequence>
<dbReference type="Proteomes" id="UP000392867">
    <property type="component" value="Unassembled WGS sequence"/>
</dbReference>
<accession>A0A5N8HMS9</accession>
<feature type="non-terminal residue" evidence="1">
    <location>
        <position position="1"/>
    </location>
</feature>
<dbReference type="AlphaFoldDB" id="A0A5N8HMS9"/>
<gene>
    <name evidence="1" type="primary">yeaY</name>
    <name evidence="1" type="ORF">FVB16_28200</name>
</gene>
<evidence type="ECO:0000313" key="1">
    <source>
        <dbReference type="EMBL" id="MPU52654.1"/>
    </source>
</evidence>
<dbReference type="EMBL" id="VOTT01001229">
    <property type="protein sequence ID" value="MPU52654.1"/>
    <property type="molecule type" value="Genomic_DNA"/>
</dbReference>
<keyword evidence="1" id="KW-0449">Lipoprotein</keyword>
<name>A0A5N8HMS9_ECOLX</name>
<organism evidence="1 2">
    <name type="scientific">Escherichia coli</name>
    <dbReference type="NCBI Taxonomy" id="562"/>
    <lineage>
        <taxon>Bacteria</taxon>
        <taxon>Pseudomonadati</taxon>
        <taxon>Pseudomonadota</taxon>
        <taxon>Gammaproteobacteria</taxon>
        <taxon>Enterobacterales</taxon>
        <taxon>Enterobacteriaceae</taxon>
        <taxon>Escherichia</taxon>
    </lineage>
</organism>
<proteinExistence type="predicted"/>
<comment type="caution">
    <text evidence="1">The sequence shown here is derived from an EMBL/GenBank/DDBJ whole genome shotgun (WGS) entry which is preliminary data.</text>
</comment>
<protein>
    <submittedName>
        <fullName evidence="1">Slp family lipoprotein YeaY</fullName>
    </submittedName>
</protein>